<gene>
    <name evidence="1" type="ORF">ACFQJC_15550</name>
</gene>
<evidence type="ECO:0000313" key="1">
    <source>
        <dbReference type="EMBL" id="MFC7204932.1"/>
    </source>
</evidence>
<comment type="caution">
    <text evidence="1">The sequence shown here is derived from an EMBL/GenBank/DDBJ whole genome shotgun (WGS) entry which is preliminary data.</text>
</comment>
<dbReference type="Proteomes" id="UP001596481">
    <property type="component" value="Unassembled WGS sequence"/>
</dbReference>
<organism evidence="1 2">
    <name type="scientific">Haloferax namakaokahaiae</name>
    <dbReference type="NCBI Taxonomy" id="1748331"/>
    <lineage>
        <taxon>Archaea</taxon>
        <taxon>Methanobacteriati</taxon>
        <taxon>Methanobacteriota</taxon>
        <taxon>Stenosarchaea group</taxon>
        <taxon>Halobacteria</taxon>
        <taxon>Halobacteriales</taxon>
        <taxon>Haloferacaceae</taxon>
        <taxon>Haloferax</taxon>
    </lineage>
</organism>
<protein>
    <submittedName>
        <fullName evidence="1">Uncharacterized protein</fullName>
    </submittedName>
</protein>
<dbReference type="RefSeq" id="WP_390225059.1">
    <property type="nucleotide sequence ID" value="NZ_JBHTAA010000005.1"/>
</dbReference>
<dbReference type="InterPro" id="IPR058440">
    <property type="entry name" value="DUF8127"/>
</dbReference>
<name>A0ABD5ZI46_9EURY</name>
<accession>A0ABD5ZI46</accession>
<dbReference type="EMBL" id="JBHTAA010000005">
    <property type="protein sequence ID" value="MFC7204932.1"/>
    <property type="molecule type" value="Genomic_DNA"/>
</dbReference>
<dbReference type="Pfam" id="PF26448">
    <property type="entry name" value="DUF8127"/>
    <property type="match status" value="1"/>
</dbReference>
<dbReference type="AlphaFoldDB" id="A0ABD5ZI46"/>
<evidence type="ECO:0000313" key="2">
    <source>
        <dbReference type="Proteomes" id="UP001596481"/>
    </source>
</evidence>
<keyword evidence="2" id="KW-1185">Reference proteome</keyword>
<proteinExistence type="predicted"/>
<reference evidence="1 2" key="1">
    <citation type="journal article" date="2019" name="Int. J. Syst. Evol. Microbiol.">
        <title>The Global Catalogue of Microorganisms (GCM) 10K type strain sequencing project: providing services to taxonomists for standard genome sequencing and annotation.</title>
        <authorList>
            <consortium name="The Broad Institute Genomics Platform"/>
            <consortium name="The Broad Institute Genome Sequencing Center for Infectious Disease"/>
            <person name="Wu L."/>
            <person name="Ma J."/>
        </authorList>
    </citation>
    <scope>NUCLEOTIDE SEQUENCE [LARGE SCALE GENOMIC DNA]</scope>
    <source>
        <strain evidence="1 2">DSM 29988</strain>
    </source>
</reference>
<sequence>MNRQNWRAFVLLLLGVTLLANPLYLYPEDVSYETTYTYEASAVDYLPNTARTFYHFKSCGWNPLQSAECAVINDMARGDSVELRLDPDRGVDSEFWSFDYVRADGRYFEPNATLDGRTLTLSLTPVSEATVKRALSEDFDETPPYIREAVRNGSSTISEEDVYEADTHYVEHDGTYYKVSPVESKRRPTGWGWKDPSQVQLDAMRLAAWIGGIACIWRAGEWTERGRRAAESTKSRR</sequence>